<feature type="compositionally biased region" description="Polar residues" evidence="3">
    <location>
        <begin position="104"/>
        <end position="126"/>
    </location>
</feature>
<evidence type="ECO:0000313" key="7">
    <source>
        <dbReference type="Proteomes" id="UP000242474"/>
    </source>
</evidence>
<gene>
    <name evidence="6" type="ORF">COEREDRAFT_84351</name>
</gene>
<dbReference type="STRING" id="763665.A0A2G5BL59"/>
<evidence type="ECO:0000313" key="6">
    <source>
        <dbReference type="EMBL" id="PIA19740.1"/>
    </source>
</evidence>
<name>A0A2G5BL59_COERN</name>
<dbReference type="PANTHER" id="PTHR22595:SF79">
    <property type="entry name" value="CHITINASE 12"/>
    <property type="match status" value="1"/>
</dbReference>
<evidence type="ECO:0000256" key="1">
    <source>
        <dbReference type="ARBA" id="ARBA00022821"/>
    </source>
</evidence>
<dbReference type="OrthoDB" id="5985073at2759"/>
<organism evidence="6 7">
    <name type="scientific">Coemansia reversa (strain ATCC 12441 / NRRL 1564)</name>
    <dbReference type="NCBI Taxonomy" id="763665"/>
    <lineage>
        <taxon>Eukaryota</taxon>
        <taxon>Fungi</taxon>
        <taxon>Fungi incertae sedis</taxon>
        <taxon>Zoopagomycota</taxon>
        <taxon>Kickxellomycotina</taxon>
        <taxon>Kickxellomycetes</taxon>
        <taxon>Kickxellales</taxon>
        <taxon>Kickxellaceae</taxon>
        <taxon>Coemansia</taxon>
    </lineage>
</organism>
<evidence type="ECO:0000256" key="2">
    <source>
        <dbReference type="ARBA" id="ARBA00023157"/>
    </source>
</evidence>
<feature type="compositionally biased region" description="Low complexity" evidence="3">
    <location>
        <begin position="209"/>
        <end position="236"/>
    </location>
</feature>
<dbReference type="EMBL" id="KZ303486">
    <property type="protein sequence ID" value="PIA19740.1"/>
    <property type="molecule type" value="Genomic_DNA"/>
</dbReference>
<dbReference type="InterPro" id="IPR023346">
    <property type="entry name" value="Lysozyme-like_dom_sf"/>
</dbReference>
<evidence type="ECO:0000259" key="5">
    <source>
        <dbReference type="Pfam" id="PF00182"/>
    </source>
</evidence>
<feature type="region of interest" description="Disordered" evidence="3">
    <location>
        <begin position="209"/>
        <end position="239"/>
    </location>
</feature>
<evidence type="ECO:0000256" key="3">
    <source>
        <dbReference type="SAM" id="MobiDB-lite"/>
    </source>
</evidence>
<dbReference type="GO" id="GO:0006952">
    <property type="term" value="P:defense response"/>
    <property type="evidence" value="ECO:0007669"/>
    <property type="project" value="UniProtKB-KW"/>
</dbReference>
<protein>
    <submittedName>
        <fullName evidence="6">Lysozyme-like protein</fullName>
    </submittedName>
</protein>
<dbReference type="GO" id="GO:0006032">
    <property type="term" value="P:chitin catabolic process"/>
    <property type="evidence" value="ECO:0007669"/>
    <property type="project" value="InterPro"/>
</dbReference>
<feature type="signal peptide" evidence="4">
    <location>
        <begin position="1"/>
        <end position="24"/>
    </location>
</feature>
<dbReference type="Proteomes" id="UP000242474">
    <property type="component" value="Unassembled WGS sequence"/>
</dbReference>
<feature type="region of interest" description="Disordered" evidence="3">
    <location>
        <begin position="104"/>
        <end position="127"/>
    </location>
</feature>
<keyword evidence="1" id="KW-0611">Plant defense</keyword>
<keyword evidence="7" id="KW-1185">Reference proteome</keyword>
<dbReference type="PANTHER" id="PTHR22595">
    <property type="entry name" value="CHITINASE-RELATED"/>
    <property type="match status" value="1"/>
</dbReference>
<dbReference type="SUPFAM" id="SSF53955">
    <property type="entry name" value="Lysozyme-like"/>
    <property type="match status" value="1"/>
</dbReference>
<dbReference type="AlphaFoldDB" id="A0A2G5BL59"/>
<feature type="domain" description="Glycoside hydrolase family 19 catalytic" evidence="5">
    <location>
        <begin position="313"/>
        <end position="428"/>
    </location>
</feature>
<reference evidence="6 7" key="1">
    <citation type="journal article" date="2015" name="Genome Biol. Evol.">
        <title>Phylogenomic analyses indicate that early fungi evolved digesting cell walls of algal ancestors of land plants.</title>
        <authorList>
            <person name="Chang Y."/>
            <person name="Wang S."/>
            <person name="Sekimoto S."/>
            <person name="Aerts A.L."/>
            <person name="Choi C."/>
            <person name="Clum A."/>
            <person name="LaButti K.M."/>
            <person name="Lindquist E.A."/>
            <person name="Yee Ngan C."/>
            <person name="Ohm R.A."/>
            <person name="Salamov A.A."/>
            <person name="Grigoriev I.V."/>
            <person name="Spatafora J.W."/>
            <person name="Berbee M.L."/>
        </authorList>
    </citation>
    <scope>NUCLEOTIDE SEQUENCE [LARGE SCALE GENOMIC DNA]</scope>
    <source>
        <strain evidence="6 7">NRRL 1564</strain>
    </source>
</reference>
<dbReference type="Pfam" id="PF00182">
    <property type="entry name" value="Glyco_hydro_19"/>
    <property type="match status" value="1"/>
</dbReference>
<keyword evidence="2" id="KW-1015">Disulfide bond</keyword>
<dbReference type="Gene3D" id="1.10.530.10">
    <property type="match status" value="1"/>
</dbReference>
<feature type="chain" id="PRO_5013868744" evidence="4">
    <location>
        <begin position="25"/>
        <end position="446"/>
    </location>
</feature>
<keyword evidence="4" id="KW-0732">Signal</keyword>
<accession>A0A2G5BL59</accession>
<dbReference type="InterPro" id="IPR000726">
    <property type="entry name" value="Glyco_hydro_19_cat"/>
</dbReference>
<dbReference type="GO" id="GO:0016998">
    <property type="term" value="P:cell wall macromolecule catabolic process"/>
    <property type="evidence" value="ECO:0007669"/>
    <property type="project" value="InterPro"/>
</dbReference>
<dbReference type="CDD" id="cd00325">
    <property type="entry name" value="chitinase_GH19"/>
    <property type="match status" value="1"/>
</dbReference>
<sequence>MVSLTNAGSLLVATLAAGVQMANAMPHPQGSIISKAGYEHKNGDVCDVLQDRITCADESSLLVCSNNKWVEFSACNPGTVCKNGACVFPNESLGAESQASNNLDATVAAQSSQEFSPENTQANDNTVSSVADVSSAIVSAVPGASAAGSATAVPTSAAASTDASATDVAATAVSVSDTAASDVASTTGAGSSDAAATAVSVSDTAASDVASTTDTESSDAVATAAEPSSAGGSDSSSGGGDFGITCDKFSEAVSKASEAIGQTYPNPSQEQCQSFLKGMPNGDISSAREAAMFLSNIIWESDGLRAKEEYECKDKPDWCAQNYKTPEDVPGQTYWGRGYIQLSWHYNYEDASKGLYNDDRLAKDASQVSKNEDVAWNVSFWYWKANVRSDSGVQAGNFGSSINKINGALECKGAAQDKAKKRYEIYKAVLKVFDPSETPKESGCYN</sequence>
<proteinExistence type="predicted"/>
<feature type="region of interest" description="Disordered" evidence="3">
    <location>
        <begin position="175"/>
        <end position="194"/>
    </location>
</feature>
<evidence type="ECO:0000256" key="4">
    <source>
        <dbReference type="SAM" id="SignalP"/>
    </source>
</evidence>
<dbReference type="GO" id="GO:0004568">
    <property type="term" value="F:chitinase activity"/>
    <property type="evidence" value="ECO:0007669"/>
    <property type="project" value="InterPro"/>
</dbReference>